<evidence type="ECO:0000313" key="3">
    <source>
        <dbReference type="Proteomes" id="UP001075354"/>
    </source>
</evidence>
<dbReference type="Pfam" id="PF01031">
    <property type="entry name" value="Dynamin_M"/>
    <property type="match status" value="1"/>
</dbReference>
<dbReference type="GO" id="GO:0005737">
    <property type="term" value="C:cytoplasm"/>
    <property type="evidence" value="ECO:0007669"/>
    <property type="project" value="TreeGrafter"/>
</dbReference>
<dbReference type="EMBL" id="JAPTSV010000010">
    <property type="protein sequence ID" value="KAJ1523236.1"/>
    <property type="molecule type" value="Genomic_DNA"/>
</dbReference>
<proteinExistence type="predicted"/>
<dbReference type="Gene3D" id="1.20.120.1240">
    <property type="entry name" value="Dynamin, middle domain"/>
    <property type="match status" value="1"/>
</dbReference>
<dbReference type="PANTHER" id="PTHR11566">
    <property type="entry name" value="DYNAMIN"/>
    <property type="match status" value="1"/>
</dbReference>
<gene>
    <name evidence="2" type="ORF">ONE63_001118</name>
</gene>
<accession>A0AAV7XID1</accession>
<evidence type="ECO:0000313" key="2">
    <source>
        <dbReference type="EMBL" id="KAJ1523236.1"/>
    </source>
</evidence>
<feature type="domain" description="Dynamin stalk" evidence="1">
    <location>
        <begin position="3"/>
        <end position="106"/>
    </location>
</feature>
<dbReference type="AlphaFoldDB" id="A0AAV7XID1"/>
<name>A0AAV7XID1_9NEOP</name>
<dbReference type="InterPro" id="IPR000375">
    <property type="entry name" value="Dynamin_stalk"/>
</dbReference>
<reference evidence="2" key="1">
    <citation type="submission" date="2022-12" db="EMBL/GenBank/DDBJ databases">
        <title>Chromosome-level genome assembly of the bean flower thrips Megalurothrips usitatus.</title>
        <authorList>
            <person name="Ma L."/>
            <person name="Liu Q."/>
            <person name="Li H."/>
            <person name="Cai W."/>
        </authorList>
    </citation>
    <scope>NUCLEOTIDE SEQUENCE</scope>
    <source>
        <strain evidence="2">Cailab_2022a</strain>
    </source>
</reference>
<dbReference type="GO" id="GO:0003924">
    <property type="term" value="F:GTPase activity"/>
    <property type="evidence" value="ECO:0007669"/>
    <property type="project" value="TreeGrafter"/>
</dbReference>
<dbReference type="GO" id="GO:0005874">
    <property type="term" value="C:microtubule"/>
    <property type="evidence" value="ECO:0007669"/>
    <property type="project" value="TreeGrafter"/>
</dbReference>
<comment type="caution">
    <text evidence="2">The sequence shown here is derived from an EMBL/GenBank/DDBJ whole genome shotgun (WGS) entry which is preliminary data.</text>
</comment>
<protein>
    <recommendedName>
        <fullName evidence="1">Dynamin stalk domain-containing protein</fullName>
    </recommendedName>
</protein>
<dbReference type="Proteomes" id="UP001075354">
    <property type="component" value="Chromosome 10"/>
</dbReference>
<dbReference type="GO" id="GO:0016020">
    <property type="term" value="C:membrane"/>
    <property type="evidence" value="ECO:0007669"/>
    <property type="project" value="TreeGrafter"/>
</dbReference>
<organism evidence="2 3">
    <name type="scientific">Megalurothrips usitatus</name>
    <name type="common">bean blossom thrips</name>
    <dbReference type="NCBI Taxonomy" id="439358"/>
    <lineage>
        <taxon>Eukaryota</taxon>
        <taxon>Metazoa</taxon>
        <taxon>Ecdysozoa</taxon>
        <taxon>Arthropoda</taxon>
        <taxon>Hexapoda</taxon>
        <taxon>Insecta</taxon>
        <taxon>Pterygota</taxon>
        <taxon>Neoptera</taxon>
        <taxon>Paraneoptera</taxon>
        <taxon>Thysanoptera</taxon>
        <taxon>Terebrantia</taxon>
        <taxon>Thripoidea</taxon>
        <taxon>Thripidae</taxon>
        <taxon>Megalurothrips</taxon>
    </lineage>
</organism>
<dbReference type="InterPro" id="IPR022812">
    <property type="entry name" value="Dynamin"/>
</dbReference>
<sequence length="153" mass="17054">MQFDSVKPCSSYCLEEVIMAIKNTNGPRPPFILSEPAFEALVKPLIMKMKQPSLDCASAVMEELENVCRESIPKATSTRFPRLKEEITKLVGVMIEEYSVKAKELVGFAPCESKTNVAPQSGDRKINILGSKHGQPNPLNQKAIFIIKETWTI</sequence>
<dbReference type="GO" id="GO:0008017">
    <property type="term" value="F:microtubule binding"/>
    <property type="evidence" value="ECO:0007669"/>
    <property type="project" value="TreeGrafter"/>
</dbReference>
<evidence type="ECO:0000259" key="1">
    <source>
        <dbReference type="Pfam" id="PF01031"/>
    </source>
</evidence>
<keyword evidence="3" id="KW-1185">Reference proteome</keyword>